<dbReference type="EMBL" id="CADEBC010000426">
    <property type="protein sequence ID" value="CAB3229987.1"/>
    <property type="molecule type" value="Genomic_DNA"/>
</dbReference>
<reference evidence="1 2" key="1">
    <citation type="submission" date="2020-04" db="EMBL/GenBank/DDBJ databases">
        <authorList>
            <person name="Wallbank WR R."/>
            <person name="Pardo Diaz C."/>
            <person name="Kozak K."/>
            <person name="Martin S."/>
            <person name="Jiggins C."/>
            <person name="Moest M."/>
            <person name="Warren A I."/>
            <person name="Byers J.R.P. K."/>
            <person name="Montejo-Kovacevich G."/>
            <person name="Yen C E."/>
        </authorList>
    </citation>
    <scope>NUCLEOTIDE SEQUENCE [LARGE SCALE GENOMIC DNA]</scope>
</reference>
<comment type="caution">
    <text evidence="1">The sequence shown here is derived from an EMBL/GenBank/DDBJ whole genome shotgun (WGS) entry which is preliminary data.</text>
</comment>
<organism evidence="1 2">
    <name type="scientific">Arctia plantaginis</name>
    <name type="common">Wood tiger moth</name>
    <name type="synonym">Phalaena plantaginis</name>
    <dbReference type="NCBI Taxonomy" id="874455"/>
    <lineage>
        <taxon>Eukaryota</taxon>
        <taxon>Metazoa</taxon>
        <taxon>Ecdysozoa</taxon>
        <taxon>Arthropoda</taxon>
        <taxon>Hexapoda</taxon>
        <taxon>Insecta</taxon>
        <taxon>Pterygota</taxon>
        <taxon>Neoptera</taxon>
        <taxon>Endopterygota</taxon>
        <taxon>Lepidoptera</taxon>
        <taxon>Glossata</taxon>
        <taxon>Ditrysia</taxon>
        <taxon>Noctuoidea</taxon>
        <taxon>Erebidae</taxon>
        <taxon>Arctiinae</taxon>
        <taxon>Arctia</taxon>
    </lineage>
</organism>
<name>A0A8S0ZA22_ARCPL</name>
<sequence>MKVAWLYADVLRWNDISDVGQRHGHYEYEFYSNNDELHSPTYTNASNDIWNFYERSILIWNKRDEKEKKHHESKLQEAKETKMRDGSLGLDYKIFASKRGQSNNKMEMQNPGTMQCILSAFANGHPYILLQTVAWFKISRAIVCNLNYVPYTVYKIIYEGTTTMSMSVFCKIRLLIWTSSILAGLFQIL</sequence>
<dbReference type="Proteomes" id="UP000494106">
    <property type="component" value="Unassembled WGS sequence"/>
</dbReference>
<proteinExistence type="predicted"/>
<protein>
    <submittedName>
        <fullName evidence="1">Uncharacterized protein</fullName>
    </submittedName>
</protein>
<dbReference type="AlphaFoldDB" id="A0A8S0ZA22"/>
<gene>
    <name evidence="1" type="ORF">APLA_LOCUS4053</name>
</gene>
<accession>A0A8S0ZA22</accession>
<keyword evidence="2" id="KW-1185">Reference proteome</keyword>
<evidence type="ECO:0000313" key="2">
    <source>
        <dbReference type="Proteomes" id="UP000494106"/>
    </source>
</evidence>
<evidence type="ECO:0000313" key="1">
    <source>
        <dbReference type="EMBL" id="CAB3229987.1"/>
    </source>
</evidence>